<organism evidence="2 3">
    <name type="scientific">Suillus placidus</name>
    <dbReference type="NCBI Taxonomy" id="48579"/>
    <lineage>
        <taxon>Eukaryota</taxon>
        <taxon>Fungi</taxon>
        <taxon>Dikarya</taxon>
        <taxon>Basidiomycota</taxon>
        <taxon>Agaricomycotina</taxon>
        <taxon>Agaricomycetes</taxon>
        <taxon>Agaricomycetidae</taxon>
        <taxon>Boletales</taxon>
        <taxon>Suillineae</taxon>
        <taxon>Suillaceae</taxon>
        <taxon>Suillus</taxon>
    </lineage>
</organism>
<name>A0A9P6ZP71_9AGAM</name>
<reference evidence="2" key="1">
    <citation type="journal article" date="2020" name="New Phytol.">
        <title>Comparative genomics reveals dynamic genome evolution in host specialist ectomycorrhizal fungi.</title>
        <authorList>
            <person name="Lofgren L.A."/>
            <person name="Nguyen N.H."/>
            <person name="Vilgalys R."/>
            <person name="Ruytinx J."/>
            <person name="Liao H.L."/>
            <person name="Branco S."/>
            <person name="Kuo A."/>
            <person name="LaButti K."/>
            <person name="Lipzen A."/>
            <person name="Andreopoulos W."/>
            <person name="Pangilinan J."/>
            <person name="Riley R."/>
            <person name="Hundley H."/>
            <person name="Na H."/>
            <person name="Barry K."/>
            <person name="Grigoriev I.V."/>
            <person name="Stajich J.E."/>
            <person name="Kennedy P.G."/>
        </authorList>
    </citation>
    <scope>NUCLEOTIDE SEQUENCE</scope>
    <source>
        <strain evidence="2">DOB743</strain>
    </source>
</reference>
<dbReference type="InterPro" id="IPR000210">
    <property type="entry name" value="BTB/POZ_dom"/>
</dbReference>
<dbReference type="Proteomes" id="UP000714275">
    <property type="component" value="Unassembled WGS sequence"/>
</dbReference>
<dbReference type="OrthoDB" id="3357985at2759"/>
<protein>
    <recommendedName>
        <fullName evidence="1">BTB domain-containing protein</fullName>
    </recommendedName>
</protein>
<comment type="caution">
    <text evidence="2">The sequence shown here is derived from an EMBL/GenBank/DDBJ whole genome shotgun (WGS) entry which is preliminary data.</text>
</comment>
<accession>A0A9P6ZP71</accession>
<dbReference type="EMBL" id="JABBWD010000044">
    <property type="protein sequence ID" value="KAG1774142.1"/>
    <property type="molecule type" value="Genomic_DNA"/>
</dbReference>
<dbReference type="AlphaFoldDB" id="A0A9P6ZP71"/>
<evidence type="ECO:0000313" key="3">
    <source>
        <dbReference type="Proteomes" id="UP000714275"/>
    </source>
</evidence>
<feature type="domain" description="BTB" evidence="1">
    <location>
        <begin position="14"/>
        <end position="45"/>
    </location>
</feature>
<evidence type="ECO:0000313" key="2">
    <source>
        <dbReference type="EMBL" id="KAG1774142.1"/>
    </source>
</evidence>
<dbReference type="Pfam" id="PF00651">
    <property type="entry name" value="BTB"/>
    <property type="match status" value="1"/>
</dbReference>
<gene>
    <name evidence="2" type="ORF">EV702DRAFT_1127083</name>
</gene>
<sequence>MATCASAPFAHANADVILLSTDGVEFRVFTFFLSLASPFFESLFSLPQAPGP</sequence>
<dbReference type="PROSITE" id="PS50097">
    <property type="entry name" value="BTB"/>
    <property type="match status" value="1"/>
</dbReference>
<keyword evidence="3" id="KW-1185">Reference proteome</keyword>
<evidence type="ECO:0000259" key="1">
    <source>
        <dbReference type="PROSITE" id="PS50097"/>
    </source>
</evidence>
<proteinExistence type="predicted"/>